<name>A0A5B6UTE4_9ROSI</name>
<reference evidence="2" key="1">
    <citation type="journal article" date="2019" name="Plant Biotechnol. J.">
        <title>Genome sequencing of the Australian wild diploid species Gossypium australe highlights disease resistance and delayed gland morphogenesis.</title>
        <authorList>
            <person name="Cai Y."/>
            <person name="Cai X."/>
            <person name="Wang Q."/>
            <person name="Wang P."/>
            <person name="Zhang Y."/>
            <person name="Cai C."/>
            <person name="Xu Y."/>
            <person name="Wang K."/>
            <person name="Zhou Z."/>
            <person name="Wang C."/>
            <person name="Geng S."/>
            <person name="Li B."/>
            <person name="Dong Q."/>
            <person name="Hou Y."/>
            <person name="Wang H."/>
            <person name="Ai P."/>
            <person name="Liu Z."/>
            <person name="Yi F."/>
            <person name="Sun M."/>
            <person name="An G."/>
            <person name="Cheng J."/>
            <person name="Zhang Y."/>
            <person name="Shi Q."/>
            <person name="Xie Y."/>
            <person name="Shi X."/>
            <person name="Chang Y."/>
            <person name="Huang F."/>
            <person name="Chen Y."/>
            <person name="Hong S."/>
            <person name="Mi L."/>
            <person name="Sun Q."/>
            <person name="Zhang L."/>
            <person name="Zhou B."/>
            <person name="Peng R."/>
            <person name="Zhang X."/>
            <person name="Liu F."/>
        </authorList>
    </citation>
    <scope>NUCLEOTIDE SEQUENCE [LARGE SCALE GENOMIC DNA]</scope>
    <source>
        <strain evidence="2">cv. PA1801</strain>
    </source>
</reference>
<evidence type="ECO:0000313" key="1">
    <source>
        <dbReference type="EMBL" id="KAA3461381.1"/>
    </source>
</evidence>
<keyword evidence="2" id="KW-1185">Reference proteome</keyword>
<proteinExistence type="predicted"/>
<dbReference type="EMBL" id="SMMG02000009">
    <property type="protein sequence ID" value="KAA3461381.1"/>
    <property type="molecule type" value="Genomic_DNA"/>
</dbReference>
<comment type="caution">
    <text evidence="1">The sequence shown here is derived from an EMBL/GenBank/DDBJ whole genome shotgun (WGS) entry which is preliminary data.</text>
</comment>
<sequence>MYQDFNRLSNMCRMEIYKDLNATCETLSGTKAFGYEMSKFWVIFGHTRPRIWAITRLCVPHSTTRSSKPSHWMQDYVCYSQSLSSSSLVIGQFSLSSSLAYRHLPPHTQYFVASISHIPKPQTYAKAIKDHRWVEAMQQEIQKLESNVT</sequence>
<gene>
    <name evidence="1" type="ORF">EPI10_027954</name>
</gene>
<organism evidence="1 2">
    <name type="scientific">Gossypium australe</name>
    <dbReference type="NCBI Taxonomy" id="47621"/>
    <lineage>
        <taxon>Eukaryota</taxon>
        <taxon>Viridiplantae</taxon>
        <taxon>Streptophyta</taxon>
        <taxon>Embryophyta</taxon>
        <taxon>Tracheophyta</taxon>
        <taxon>Spermatophyta</taxon>
        <taxon>Magnoliopsida</taxon>
        <taxon>eudicotyledons</taxon>
        <taxon>Gunneridae</taxon>
        <taxon>Pentapetalae</taxon>
        <taxon>rosids</taxon>
        <taxon>malvids</taxon>
        <taxon>Malvales</taxon>
        <taxon>Malvaceae</taxon>
        <taxon>Malvoideae</taxon>
        <taxon>Gossypium</taxon>
    </lineage>
</organism>
<dbReference type="OrthoDB" id="411615at2759"/>
<dbReference type="Proteomes" id="UP000325315">
    <property type="component" value="Unassembled WGS sequence"/>
</dbReference>
<dbReference type="AlphaFoldDB" id="A0A5B6UTE4"/>
<accession>A0A5B6UTE4</accession>
<evidence type="ECO:0000313" key="2">
    <source>
        <dbReference type="Proteomes" id="UP000325315"/>
    </source>
</evidence>
<protein>
    <submittedName>
        <fullName evidence="1">Integrase core domain containing protein</fullName>
    </submittedName>
</protein>